<feature type="signal peptide" evidence="1">
    <location>
        <begin position="1"/>
        <end position="28"/>
    </location>
</feature>
<sequence length="179" mass="19749">MKSFSPSFSSSSLFIIFFCLICYASVPALCVSLYETVCNEARQDANACLNLLKTDSKITSATNYHDLSKSIVVFAFNQGLQAQAYLLKVAKQFPSDEAVSQCANEFYIMSIRYFGNAMIDVDKDPQNAKNDVKTGGDGPANCEKAIQNDKRVHDPAIHAKNNEMVLLSEISFLAINHLT</sequence>
<dbReference type="EnsemblPlants" id="KEH25931">
    <property type="protein sequence ID" value="KEH25931"/>
    <property type="gene ID" value="MTR_6g037940"/>
</dbReference>
<dbReference type="Gene3D" id="1.20.140.40">
    <property type="entry name" value="Invertase/pectin methylesterase inhibitor family protein"/>
    <property type="match status" value="1"/>
</dbReference>
<dbReference type="Gramene" id="rna35471">
    <property type="protein sequence ID" value="RHN51096.1"/>
    <property type="gene ID" value="gene35471"/>
</dbReference>
<dbReference type="HOGENOM" id="CLU_107780_0_0_1"/>
<evidence type="ECO:0000256" key="1">
    <source>
        <dbReference type="SAM" id="SignalP"/>
    </source>
</evidence>
<keyword evidence="1" id="KW-0732">Signal</keyword>
<reference evidence="4" key="3">
    <citation type="submission" date="2015-04" db="UniProtKB">
        <authorList>
            <consortium name="EnsemblPlants"/>
        </authorList>
    </citation>
    <scope>IDENTIFICATION</scope>
    <source>
        <strain evidence="4">cv. Jemalong A17</strain>
    </source>
</reference>
<dbReference type="EMBL" id="CM001222">
    <property type="protein sequence ID" value="KEH25931.1"/>
    <property type="molecule type" value="Genomic_DNA"/>
</dbReference>
<dbReference type="Proteomes" id="UP000265566">
    <property type="component" value="Chromosome 6"/>
</dbReference>
<reference evidence="2 5" key="1">
    <citation type="journal article" date="2011" name="Nature">
        <title>The Medicago genome provides insight into the evolution of rhizobial symbioses.</title>
        <authorList>
            <person name="Young N.D."/>
            <person name="Debelle F."/>
            <person name="Oldroyd G.E."/>
            <person name="Geurts R."/>
            <person name="Cannon S.B."/>
            <person name="Udvardi M.K."/>
            <person name="Benedito V.A."/>
            <person name="Mayer K.F."/>
            <person name="Gouzy J."/>
            <person name="Schoof H."/>
            <person name="Van de Peer Y."/>
            <person name="Proost S."/>
            <person name="Cook D.R."/>
            <person name="Meyers B.C."/>
            <person name="Spannagl M."/>
            <person name="Cheung F."/>
            <person name="De Mita S."/>
            <person name="Krishnakumar V."/>
            <person name="Gundlach H."/>
            <person name="Zhou S."/>
            <person name="Mudge J."/>
            <person name="Bharti A.K."/>
            <person name="Murray J.D."/>
            <person name="Naoumkina M.A."/>
            <person name="Rosen B."/>
            <person name="Silverstein K.A."/>
            <person name="Tang H."/>
            <person name="Rombauts S."/>
            <person name="Zhao P.X."/>
            <person name="Zhou P."/>
            <person name="Barbe V."/>
            <person name="Bardou P."/>
            <person name="Bechner M."/>
            <person name="Bellec A."/>
            <person name="Berger A."/>
            <person name="Berges H."/>
            <person name="Bidwell S."/>
            <person name="Bisseling T."/>
            <person name="Choisne N."/>
            <person name="Couloux A."/>
            <person name="Denny R."/>
            <person name="Deshpande S."/>
            <person name="Dai X."/>
            <person name="Doyle J.J."/>
            <person name="Dudez A.M."/>
            <person name="Farmer A.D."/>
            <person name="Fouteau S."/>
            <person name="Franken C."/>
            <person name="Gibelin C."/>
            <person name="Gish J."/>
            <person name="Goldstein S."/>
            <person name="Gonzalez A.J."/>
            <person name="Green P.J."/>
            <person name="Hallab A."/>
            <person name="Hartog M."/>
            <person name="Hua A."/>
            <person name="Humphray S.J."/>
            <person name="Jeong D.H."/>
            <person name="Jing Y."/>
            <person name="Jocker A."/>
            <person name="Kenton S.M."/>
            <person name="Kim D.J."/>
            <person name="Klee K."/>
            <person name="Lai H."/>
            <person name="Lang C."/>
            <person name="Lin S."/>
            <person name="Macmil S.L."/>
            <person name="Magdelenat G."/>
            <person name="Matthews L."/>
            <person name="McCorrison J."/>
            <person name="Monaghan E.L."/>
            <person name="Mun J.H."/>
            <person name="Najar F.Z."/>
            <person name="Nicholson C."/>
            <person name="Noirot C."/>
            <person name="O'Bleness M."/>
            <person name="Paule C.R."/>
            <person name="Poulain J."/>
            <person name="Prion F."/>
            <person name="Qin B."/>
            <person name="Qu C."/>
            <person name="Retzel E.F."/>
            <person name="Riddle C."/>
            <person name="Sallet E."/>
            <person name="Samain S."/>
            <person name="Samson N."/>
            <person name="Sanders I."/>
            <person name="Saurat O."/>
            <person name="Scarpelli C."/>
            <person name="Schiex T."/>
            <person name="Segurens B."/>
            <person name="Severin A.J."/>
            <person name="Sherrier D.J."/>
            <person name="Shi R."/>
            <person name="Sims S."/>
            <person name="Singer S.R."/>
            <person name="Sinharoy S."/>
            <person name="Sterck L."/>
            <person name="Viollet A."/>
            <person name="Wang B.B."/>
            <person name="Wang K."/>
            <person name="Wang M."/>
            <person name="Wang X."/>
            <person name="Warfsmann J."/>
            <person name="Weissenbach J."/>
            <person name="White D.D."/>
            <person name="White J.D."/>
            <person name="Wiley G.B."/>
            <person name="Wincker P."/>
            <person name="Xing Y."/>
            <person name="Yang L."/>
            <person name="Yao Z."/>
            <person name="Ying F."/>
            <person name="Zhai J."/>
            <person name="Zhou L."/>
            <person name="Zuber A."/>
            <person name="Denarie J."/>
            <person name="Dixon R.A."/>
            <person name="May G.D."/>
            <person name="Schwartz D.C."/>
            <person name="Rogers J."/>
            <person name="Quetier F."/>
            <person name="Town C.D."/>
            <person name="Roe B.A."/>
        </authorList>
    </citation>
    <scope>NUCLEOTIDE SEQUENCE [LARGE SCALE GENOMIC DNA]</scope>
    <source>
        <strain evidence="2">A17</strain>
        <strain evidence="4 5">cv. Jemalong A17</strain>
    </source>
</reference>
<dbReference type="SUPFAM" id="SSF101148">
    <property type="entry name" value="Plant invertase/pectin methylesterase inhibitor"/>
    <property type="match status" value="1"/>
</dbReference>
<keyword evidence="5" id="KW-1185">Reference proteome</keyword>
<feature type="chain" id="PRO_5014499419" evidence="1">
    <location>
        <begin position="29"/>
        <end position="179"/>
    </location>
</feature>
<reference evidence="6" key="4">
    <citation type="journal article" date="2018" name="Nat. Plants">
        <title>Whole-genome landscape of Medicago truncatula symbiotic genes.</title>
        <authorList>
            <person name="Pecrix Y."/>
            <person name="Staton S.E."/>
            <person name="Sallet E."/>
            <person name="Lelandais-Briere C."/>
            <person name="Moreau S."/>
            <person name="Carrere S."/>
            <person name="Blein T."/>
            <person name="Jardinaud M.F."/>
            <person name="Latrasse D."/>
            <person name="Zouine M."/>
            <person name="Zahm M."/>
            <person name="Kreplak J."/>
            <person name="Mayjonade B."/>
            <person name="Satge C."/>
            <person name="Perez M."/>
            <person name="Cauet S."/>
            <person name="Marande W."/>
            <person name="Chantry-Darmon C."/>
            <person name="Lopez-Roques C."/>
            <person name="Bouchez O."/>
            <person name="Berard A."/>
            <person name="Debelle F."/>
            <person name="Munos S."/>
            <person name="Bendahmane A."/>
            <person name="Berges H."/>
            <person name="Niebel A."/>
            <person name="Buitink J."/>
            <person name="Frugier F."/>
            <person name="Benhamed M."/>
            <person name="Crespi M."/>
            <person name="Gouzy J."/>
            <person name="Gamas P."/>
        </authorList>
    </citation>
    <scope>NUCLEOTIDE SEQUENCE [LARGE SCALE GENOMIC DNA]</scope>
    <source>
        <strain evidence="6">cv. Jemalong A17</strain>
    </source>
</reference>
<evidence type="ECO:0000313" key="6">
    <source>
        <dbReference type="Proteomes" id="UP000265566"/>
    </source>
</evidence>
<evidence type="ECO:0000313" key="3">
    <source>
        <dbReference type="EMBL" id="RHN51096.1"/>
    </source>
</evidence>
<accession>A0A072U978</accession>
<organism evidence="2 5">
    <name type="scientific">Medicago truncatula</name>
    <name type="common">Barrel medic</name>
    <name type="synonym">Medicago tribuloides</name>
    <dbReference type="NCBI Taxonomy" id="3880"/>
    <lineage>
        <taxon>Eukaryota</taxon>
        <taxon>Viridiplantae</taxon>
        <taxon>Streptophyta</taxon>
        <taxon>Embryophyta</taxon>
        <taxon>Tracheophyta</taxon>
        <taxon>Spermatophyta</taxon>
        <taxon>Magnoliopsida</taxon>
        <taxon>eudicotyledons</taxon>
        <taxon>Gunneridae</taxon>
        <taxon>Pentapetalae</taxon>
        <taxon>rosids</taxon>
        <taxon>fabids</taxon>
        <taxon>Fabales</taxon>
        <taxon>Fabaceae</taxon>
        <taxon>Papilionoideae</taxon>
        <taxon>50 kb inversion clade</taxon>
        <taxon>NPAAA clade</taxon>
        <taxon>Hologalegina</taxon>
        <taxon>IRL clade</taxon>
        <taxon>Trifolieae</taxon>
        <taxon>Medicago</taxon>
    </lineage>
</organism>
<reference evidence="2 5" key="2">
    <citation type="journal article" date="2014" name="BMC Genomics">
        <title>An improved genome release (version Mt4.0) for the model legume Medicago truncatula.</title>
        <authorList>
            <person name="Tang H."/>
            <person name="Krishnakumar V."/>
            <person name="Bidwell S."/>
            <person name="Rosen B."/>
            <person name="Chan A."/>
            <person name="Zhou S."/>
            <person name="Gentzbittel L."/>
            <person name="Childs K.L."/>
            <person name="Yandell M."/>
            <person name="Gundlach H."/>
            <person name="Mayer K.F."/>
            <person name="Schwartz D.C."/>
            <person name="Town C.D."/>
        </authorList>
    </citation>
    <scope>GENOME REANNOTATION</scope>
    <source>
        <strain evidence="2">A17</strain>
        <strain evidence="4 5">cv. Jemalong A17</strain>
    </source>
</reference>
<dbReference type="AlphaFoldDB" id="A0A072U978"/>
<name>A0A072U978_MEDTR</name>
<dbReference type="EMBL" id="PSQE01000006">
    <property type="protein sequence ID" value="RHN51096.1"/>
    <property type="molecule type" value="Genomic_DNA"/>
</dbReference>
<reference evidence="3" key="5">
    <citation type="journal article" date="2018" name="Nat. Plants">
        <title>Whole-genome landscape of Medicago truncatula symbiotic genes.</title>
        <authorList>
            <person name="Pecrix Y."/>
            <person name="Gamas P."/>
            <person name="Carrere S."/>
        </authorList>
    </citation>
    <scope>NUCLEOTIDE SEQUENCE</scope>
    <source>
        <tissue evidence="3">Leaves</tissue>
    </source>
</reference>
<evidence type="ECO:0000313" key="5">
    <source>
        <dbReference type="Proteomes" id="UP000002051"/>
    </source>
</evidence>
<dbReference type="Proteomes" id="UP000002051">
    <property type="component" value="Chromosome 6"/>
</dbReference>
<protein>
    <submittedName>
        <fullName evidence="2">Plant invertase/pectin methylesterase inhibitor protein</fullName>
    </submittedName>
    <submittedName>
        <fullName evidence="3">Putative pectinesterase inhibitor domain-containing protein</fullName>
    </submittedName>
</protein>
<dbReference type="PANTHER" id="PTHR31890">
    <property type="entry name" value="PLANT INVERTASE/PECTIN METHYLESTERASE INHIBITOR SUPERFAMILY PROTEIN"/>
    <property type="match status" value="1"/>
</dbReference>
<dbReference type="PANTHER" id="PTHR31890:SF9">
    <property type="entry name" value="PLANT INVERTASE_PECTIN METHYLESTERASE INHIBITOR SUPERFAMILY PROTEIN"/>
    <property type="match status" value="1"/>
</dbReference>
<dbReference type="InterPro" id="IPR035513">
    <property type="entry name" value="Invertase/methylesterase_inhib"/>
</dbReference>
<evidence type="ECO:0000313" key="2">
    <source>
        <dbReference type="EMBL" id="KEH25931.1"/>
    </source>
</evidence>
<gene>
    <name evidence="2" type="ordered locus">MTR_6g037940</name>
    <name evidence="3" type="ORF">MtrunA17_Chr6g0464701</name>
</gene>
<proteinExistence type="predicted"/>
<evidence type="ECO:0000313" key="4">
    <source>
        <dbReference type="EnsemblPlants" id="KEH25931"/>
    </source>
</evidence>